<dbReference type="AlphaFoldDB" id="A0A803MY63"/>
<keyword evidence="3" id="KW-1185">Reference proteome</keyword>
<dbReference type="PANTHER" id="PTHR21530">
    <property type="entry name" value="PHEROMONE SHUTDOWN PROTEIN"/>
    <property type="match status" value="1"/>
</dbReference>
<dbReference type="PANTHER" id="PTHR21530:SF7">
    <property type="entry name" value="TRAB DOMAIN-CONTAINING PROTEIN"/>
    <property type="match status" value="1"/>
</dbReference>
<accession>A0A803MY63</accession>
<dbReference type="Proteomes" id="UP000596660">
    <property type="component" value="Unplaced"/>
</dbReference>
<evidence type="ECO:0008006" key="4">
    <source>
        <dbReference type="Google" id="ProtNLM"/>
    </source>
</evidence>
<dbReference type="GO" id="GO:0005741">
    <property type="term" value="C:mitochondrial outer membrane"/>
    <property type="evidence" value="ECO:0007669"/>
    <property type="project" value="TreeGrafter"/>
</dbReference>
<organism evidence="2 3">
    <name type="scientific">Chenopodium quinoa</name>
    <name type="common">Quinoa</name>
    <dbReference type="NCBI Taxonomy" id="63459"/>
    <lineage>
        <taxon>Eukaryota</taxon>
        <taxon>Viridiplantae</taxon>
        <taxon>Streptophyta</taxon>
        <taxon>Embryophyta</taxon>
        <taxon>Tracheophyta</taxon>
        <taxon>Spermatophyta</taxon>
        <taxon>Magnoliopsida</taxon>
        <taxon>eudicotyledons</taxon>
        <taxon>Gunneridae</taxon>
        <taxon>Pentapetalae</taxon>
        <taxon>Caryophyllales</taxon>
        <taxon>Chenopodiaceae</taxon>
        <taxon>Chenopodioideae</taxon>
        <taxon>Atripliceae</taxon>
        <taxon>Chenopodium</taxon>
    </lineage>
</organism>
<reference evidence="2" key="2">
    <citation type="submission" date="2021-03" db="UniProtKB">
        <authorList>
            <consortium name="EnsemblPlants"/>
        </authorList>
    </citation>
    <scope>IDENTIFICATION</scope>
</reference>
<evidence type="ECO:0000313" key="3">
    <source>
        <dbReference type="Proteomes" id="UP000596660"/>
    </source>
</evidence>
<feature type="compositionally biased region" description="Basic and acidic residues" evidence="1">
    <location>
        <begin position="98"/>
        <end position="114"/>
    </location>
</feature>
<sequence>MNRLSRPLNLFNPPSLTPTTTRLLLNLRPRISAARLHLRRRPHSLSAAVVHRKTMDSDNSLANLSGSVIDDFVNVQTPTNELDNHDPNLVAIDSDDNGGERINNDDVGGERIAESEGSNNAGESESRSLPQELSRNVVVLSCNNGDGYKCDVYLVGTAHVSEESCREVQAVISFLKPEVVFLELCSSRVSILTLKDLK</sequence>
<dbReference type="Gramene" id="AUR62037143-RA">
    <property type="protein sequence ID" value="AUR62037143-RA:cds"/>
    <property type="gene ID" value="AUR62037143"/>
</dbReference>
<evidence type="ECO:0000313" key="2">
    <source>
        <dbReference type="EnsemblPlants" id="AUR62037143-RA:cds"/>
    </source>
</evidence>
<protein>
    <recommendedName>
        <fullName evidence="4">TraB family protein</fullName>
    </recommendedName>
</protein>
<evidence type="ECO:0000256" key="1">
    <source>
        <dbReference type="SAM" id="MobiDB-lite"/>
    </source>
</evidence>
<dbReference type="InterPro" id="IPR046345">
    <property type="entry name" value="TraB_PrgY-like"/>
</dbReference>
<name>A0A803MY63_CHEQI</name>
<reference evidence="2" key="1">
    <citation type="journal article" date="2017" name="Nature">
        <title>The genome of Chenopodium quinoa.</title>
        <authorList>
            <person name="Jarvis D.E."/>
            <person name="Ho Y.S."/>
            <person name="Lightfoot D.J."/>
            <person name="Schmoeckel S.M."/>
            <person name="Li B."/>
            <person name="Borm T.J.A."/>
            <person name="Ohyanagi H."/>
            <person name="Mineta K."/>
            <person name="Michell C.T."/>
            <person name="Saber N."/>
            <person name="Kharbatia N.M."/>
            <person name="Rupper R.R."/>
            <person name="Sharp A.R."/>
            <person name="Dally N."/>
            <person name="Boughton B.A."/>
            <person name="Woo Y.H."/>
            <person name="Gao G."/>
            <person name="Schijlen E.G.W.M."/>
            <person name="Guo X."/>
            <person name="Momin A.A."/>
            <person name="Negrao S."/>
            <person name="Al-Babili S."/>
            <person name="Gehring C."/>
            <person name="Roessner U."/>
            <person name="Jung C."/>
            <person name="Murphy K."/>
            <person name="Arold S.T."/>
            <person name="Gojobori T."/>
            <person name="van der Linden C.G."/>
            <person name="van Loo E.N."/>
            <person name="Jellen E.N."/>
            <person name="Maughan P.J."/>
            <person name="Tester M."/>
        </authorList>
    </citation>
    <scope>NUCLEOTIDE SEQUENCE [LARGE SCALE GENOMIC DNA]</scope>
    <source>
        <strain evidence="2">cv. PI 614886</strain>
    </source>
</reference>
<dbReference type="EnsemblPlants" id="AUR62037143-RA">
    <property type="protein sequence ID" value="AUR62037143-RA:cds"/>
    <property type="gene ID" value="AUR62037143"/>
</dbReference>
<feature type="region of interest" description="Disordered" evidence="1">
    <location>
        <begin position="92"/>
        <end position="130"/>
    </location>
</feature>
<proteinExistence type="predicted"/>